<organism evidence="2 3">
    <name type="scientific">Hymenochirus boettgeri</name>
    <name type="common">Congo dwarf clawed frog</name>
    <dbReference type="NCBI Taxonomy" id="247094"/>
    <lineage>
        <taxon>Eukaryota</taxon>
        <taxon>Metazoa</taxon>
        <taxon>Chordata</taxon>
        <taxon>Craniata</taxon>
        <taxon>Vertebrata</taxon>
        <taxon>Euteleostomi</taxon>
        <taxon>Amphibia</taxon>
        <taxon>Batrachia</taxon>
        <taxon>Anura</taxon>
        <taxon>Pipoidea</taxon>
        <taxon>Pipidae</taxon>
        <taxon>Pipinae</taxon>
        <taxon>Hymenochirus</taxon>
    </lineage>
</organism>
<dbReference type="SMART" id="SM00324">
    <property type="entry name" value="RhoGAP"/>
    <property type="match status" value="1"/>
</dbReference>
<evidence type="ECO:0000313" key="2">
    <source>
        <dbReference type="EMBL" id="KAG8435565.1"/>
    </source>
</evidence>
<comment type="caution">
    <text evidence="2">The sequence shown here is derived from an EMBL/GenBank/DDBJ whole genome shotgun (WGS) entry which is preliminary data.</text>
</comment>
<dbReference type="PANTHER" id="PTHR15904:SF19">
    <property type="entry name" value="PROTEIN FAM13C"/>
    <property type="match status" value="1"/>
</dbReference>
<dbReference type="InterPro" id="IPR039102">
    <property type="entry name" value="FAM13"/>
</dbReference>
<dbReference type="OrthoDB" id="185175at2759"/>
<keyword evidence="3" id="KW-1185">Reference proteome</keyword>
<gene>
    <name evidence="2" type="ORF">GDO86_013487</name>
</gene>
<dbReference type="EMBL" id="JAACNH010000008">
    <property type="protein sequence ID" value="KAG8435565.1"/>
    <property type="molecule type" value="Genomic_DNA"/>
</dbReference>
<feature type="domain" description="Rho-GAP" evidence="1">
    <location>
        <begin position="42"/>
        <end position="230"/>
    </location>
</feature>
<dbReference type="Gene3D" id="1.10.555.10">
    <property type="entry name" value="Rho GTPase activation protein"/>
    <property type="match status" value="1"/>
</dbReference>
<dbReference type="InterPro" id="IPR008936">
    <property type="entry name" value="Rho_GTPase_activation_prot"/>
</dbReference>
<reference evidence="2" key="1">
    <citation type="thesis" date="2020" institute="ProQuest LLC" country="789 East Eisenhower Parkway, Ann Arbor, MI, USA">
        <title>Comparative Genomics and Chromosome Evolution.</title>
        <authorList>
            <person name="Mudd A.B."/>
        </authorList>
    </citation>
    <scope>NUCLEOTIDE SEQUENCE</scope>
    <source>
        <strain evidence="2">Female2</strain>
        <tissue evidence="2">Blood</tissue>
    </source>
</reference>
<evidence type="ECO:0000313" key="3">
    <source>
        <dbReference type="Proteomes" id="UP000812440"/>
    </source>
</evidence>
<dbReference type="Pfam" id="PF00620">
    <property type="entry name" value="RhoGAP"/>
    <property type="match status" value="1"/>
</dbReference>
<accession>A0A8T2IRK9</accession>
<evidence type="ECO:0000259" key="1">
    <source>
        <dbReference type="PROSITE" id="PS50238"/>
    </source>
</evidence>
<dbReference type="AlphaFoldDB" id="A0A8T2IRK9"/>
<dbReference type="GO" id="GO:0007165">
    <property type="term" value="P:signal transduction"/>
    <property type="evidence" value="ECO:0007669"/>
    <property type="project" value="InterPro"/>
</dbReference>
<name>A0A8T2IRK9_9PIPI</name>
<proteinExistence type="predicted"/>
<dbReference type="Proteomes" id="UP000812440">
    <property type="component" value="Chromosome 7"/>
</dbReference>
<dbReference type="PANTHER" id="PTHR15904">
    <property type="entry name" value="FAM13"/>
    <property type="match status" value="1"/>
</dbReference>
<protein>
    <recommendedName>
        <fullName evidence="1">Rho-GAP domain-containing protein</fullName>
    </recommendedName>
</protein>
<dbReference type="SUPFAM" id="SSF48350">
    <property type="entry name" value="GTPase activation domain, GAP"/>
    <property type="match status" value="1"/>
</dbReference>
<sequence length="248" mass="28062">MGMSASFPGCQSLSAVRVKRSTNRIVPEQEQAAPWTTSVFGVSLEDCNQKDGDSIPLVIKDLVEYLYMFGLKHKGLFRISGSVHKVKILKAKYDRGEKVNLDHEGDIDTVASLIKLFLKDLPVGVIPEYTHAGFIGAYNAHRHDTDECNKQLKKLIERLPIAHSNILRYLCTFLIKVASYSEINSMTLENMSIVFGPSFFRIPFSENIHNKQMLCNSILLHILCNYEKISKSEIGSRVRFTLPMFSVF</sequence>
<dbReference type="PROSITE" id="PS50238">
    <property type="entry name" value="RHOGAP"/>
    <property type="match status" value="1"/>
</dbReference>
<dbReference type="InterPro" id="IPR000198">
    <property type="entry name" value="RhoGAP_dom"/>
</dbReference>